<dbReference type="Proteomes" id="UP001596306">
    <property type="component" value="Unassembled WGS sequence"/>
</dbReference>
<keyword evidence="2" id="KW-1185">Reference proteome</keyword>
<proteinExistence type="predicted"/>
<dbReference type="RefSeq" id="WP_386727995.1">
    <property type="nucleotide sequence ID" value="NZ_JBHSTP010000001.1"/>
</dbReference>
<organism evidence="1 2">
    <name type="scientific">Luethyella okanaganae</name>
    <dbReference type="NCBI Taxonomy" id="69372"/>
    <lineage>
        <taxon>Bacteria</taxon>
        <taxon>Bacillati</taxon>
        <taxon>Actinomycetota</taxon>
        <taxon>Actinomycetes</taxon>
        <taxon>Micrococcales</taxon>
        <taxon>Microbacteriaceae</taxon>
        <taxon>Luethyella</taxon>
    </lineage>
</organism>
<protein>
    <submittedName>
        <fullName evidence="1">Uncharacterized protein</fullName>
    </submittedName>
</protein>
<reference evidence="2" key="1">
    <citation type="journal article" date="2019" name="Int. J. Syst. Evol. Microbiol.">
        <title>The Global Catalogue of Microorganisms (GCM) 10K type strain sequencing project: providing services to taxonomists for standard genome sequencing and annotation.</title>
        <authorList>
            <consortium name="The Broad Institute Genomics Platform"/>
            <consortium name="The Broad Institute Genome Sequencing Center for Infectious Disease"/>
            <person name="Wu L."/>
            <person name="Ma J."/>
        </authorList>
    </citation>
    <scope>NUCLEOTIDE SEQUENCE [LARGE SCALE GENOMIC DNA]</scope>
    <source>
        <strain evidence="2">CCUG 43304</strain>
    </source>
</reference>
<evidence type="ECO:0000313" key="2">
    <source>
        <dbReference type="Proteomes" id="UP001596306"/>
    </source>
</evidence>
<name>A0ABW1VB88_9MICO</name>
<sequence length="85" mass="8834">MTIAPLTPIRRTSGLGIATPGLAFVAVRDALWRVVATSGVVLGHIERITTPAGDRFAARLALGGGTRAMPLGEFWNAADAADCFV</sequence>
<evidence type="ECO:0000313" key="1">
    <source>
        <dbReference type="EMBL" id="MFC6355326.1"/>
    </source>
</evidence>
<accession>A0ABW1VB88</accession>
<dbReference type="EMBL" id="JBHSTP010000001">
    <property type="protein sequence ID" value="MFC6355326.1"/>
    <property type="molecule type" value="Genomic_DNA"/>
</dbReference>
<comment type="caution">
    <text evidence="1">The sequence shown here is derived from an EMBL/GenBank/DDBJ whole genome shotgun (WGS) entry which is preliminary data.</text>
</comment>
<gene>
    <name evidence="1" type="ORF">ACFQB0_04280</name>
</gene>